<comment type="caution">
    <text evidence="1">The sequence shown here is derived from an EMBL/GenBank/DDBJ whole genome shotgun (WGS) entry which is preliminary data.</text>
</comment>
<evidence type="ECO:0000313" key="1">
    <source>
        <dbReference type="EMBL" id="MBE9661986.1"/>
    </source>
</evidence>
<accession>A0A929PWE4</accession>
<keyword evidence="2" id="KW-1185">Reference proteome</keyword>
<dbReference type="AlphaFoldDB" id="A0A929PWE4"/>
<protein>
    <submittedName>
        <fullName evidence="1">Uncharacterized protein</fullName>
    </submittedName>
</protein>
<dbReference type="RefSeq" id="WP_194111185.1">
    <property type="nucleotide sequence ID" value="NZ_JADFFL010000003.1"/>
</dbReference>
<dbReference type="Proteomes" id="UP000622475">
    <property type="component" value="Unassembled WGS sequence"/>
</dbReference>
<evidence type="ECO:0000313" key="2">
    <source>
        <dbReference type="Proteomes" id="UP000622475"/>
    </source>
</evidence>
<reference evidence="1" key="1">
    <citation type="submission" date="2020-10" db="EMBL/GenBank/DDBJ databases">
        <title>Mucilaginibacter mali sp. nov., isolated from rhizosphere soil of apple orchard.</title>
        <authorList>
            <person name="Lee J.-S."/>
            <person name="Kim H.S."/>
            <person name="Kim J.-S."/>
        </authorList>
    </citation>
    <scope>NUCLEOTIDE SEQUENCE</scope>
    <source>
        <strain evidence="1">KCTC 22746</strain>
    </source>
</reference>
<gene>
    <name evidence="1" type="ORF">IRJ16_08815</name>
</gene>
<proteinExistence type="predicted"/>
<sequence length="101" mass="11616">MTPLFLKLENSRHLKIIPETRVFMDGHPILSYNYSIYKNGHQQAVDTNDYLGAVTFEDDGDIFTYTAGDGDTLHPDEVEEMIEQISSIRKDPTRWKLIANL</sequence>
<name>A0A929PWE4_9SPHI</name>
<organism evidence="1 2">
    <name type="scientific">Mucilaginibacter myungsuensis</name>
    <dbReference type="NCBI Taxonomy" id="649104"/>
    <lineage>
        <taxon>Bacteria</taxon>
        <taxon>Pseudomonadati</taxon>
        <taxon>Bacteroidota</taxon>
        <taxon>Sphingobacteriia</taxon>
        <taxon>Sphingobacteriales</taxon>
        <taxon>Sphingobacteriaceae</taxon>
        <taxon>Mucilaginibacter</taxon>
    </lineage>
</organism>
<dbReference type="EMBL" id="JADFFL010000003">
    <property type="protein sequence ID" value="MBE9661986.1"/>
    <property type="molecule type" value="Genomic_DNA"/>
</dbReference>